<reference evidence="1" key="1">
    <citation type="journal article" date="2025" name="Int. J. Syst. Evol. Microbiol.">
        <title>Inconstantimicrobium mannanitabidum sp. nov., a novel member of the family Clostridiaceae isolated from anoxic soil under the treatment of reductive soil disinfestation.</title>
        <authorList>
            <person name="Ueki A."/>
            <person name="Tonouchi A."/>
            <person name="Honma S."/>
            <person name="Kaku N."/>
            <person name="Ueki K."/>
        </authorList>
    </citation>
    <scope>NUCLEOTIDE SEQUENCE</scope>
    <source>
        <strain evidence="1">TW13</strain>
    </source>
</reference>
<organism evidence="1 2">
    <name type="scientific">Inconstantimicrobium mannanitabidum</name>
    <dbReference type="NCBI Taxonomy" id="1604901"/>
    <lineage>
        <taxon>Bacteria</taxon>
        <taxon>Bacillati</taxon>
        <taxon>Bacillota</taxon>
        <taxon>Clostridia</taxon>
        <taxon>Eubacteriales</taxon>
        <taxon>Clostridiaceae</taxon>
        <taxon>Inconstantimicrobium</taxon>
    </lineage>
</organism>
<accession>A0ACB5RFE9</accession>
<dbReference type="Proteomes" id="UP001058074">
    <property type="component" value="Unassembled WGS sequence"/>
</dbReference>
<comment type="caution">
    <text evidence="1">The sequence shown here is derived from an EMBL/GenBank/DDBJ whole genome shotgun (WGS) entry which is preliminary data.</text>
</comment>
<sequence>MNLVYPEEYIYPVNMREISKFDFVDENDAEGDYRYRTFRSNRYIDIFSEIDEEYSNKASGNK</sequence>
<proteinExistence type="predicted"/>
<evidence type="ECO:0000313" key="1">
    <source>
        <dbReference type="EMBL" id="GKX67756.1"/>
    </source>
</evidence>
<protein>
    <submittedName>
        <fullName evidence="1">Uncharacterized protein</fullName>
    </submittedName>
</protein>
<name>A0ACB5RFE9_9CLOT</name>
<gene>
    <name evidence="1" type="ORF">rsdtw13_30140</name>
</gene>
<dbReference type="EMBL" id="BROD01000001">
    <property type="protein sequence ID" value="GKX67756.1"/>
    <property type="molecule type" value="Genomic_DNA"/>
</dbReference>
<keyword evidence="2" id="KW-1185">Reference proteome</keyword>
<evidence type="ECO:0000313" key="2">
    <source>
        <dbReference type="Proteomes" id="UP001058074"/>
    </source>
</evidence>